<dbReference type="GO" id="GO:0005886">
    <property type="term" value="C:plasma membrane"/>
    <property type="evidence" value="ECO:0007669"/>
    <property type="project" value="UniProtKB-SubCell"/>
</dbReference>
<dbReference type="AlphaFoldDB" id="A0A9X2EHT7"/>
<keyword evidence="10" id="KW-0997">Cell inner membrane</keyword>
<evidence type="ECO:0000256" key="4">
    <source>
        <dbReference type="ARBA" id="ARBA00015384"/>
    </source>
</evidence>
<keyword evidence="7 10" id="KW-1133">Transmembrane helix</keyword>
<evidence type="ECO:0000256" key="1">
    <source>
        <dbReference type="ARBA" id="ARBA00004007"/>
    </source>
</evidence>
<dbReference type="SUPFAM" id="SSF110111">
    <property type="entry name" value="Ctag/Cox11"/>
    <property type="match status" value="1"/>
</dbReference>
<dbReference type="Proteomes" id="UP001155128">
    <property type="component" value="Unassembled WGS sequence"/>
</dbReference>
<keyword evidence="10" id="KW-1003">Cell membrane</keyword>
<dbReference type="NCBIfam" id="NF003465">
    <property type="entry name" value="PRK05089.1"/>
    <property type="match status" value="1"/>
</dbReference>
<dbReference type="HAMAP" id="MF_00155">
    <property type="entry name" value="CtaG"/>
    <property type="match status" value="1"/>
</dbReference>
<feature type="topological domain" description="Cytoplasmic" evidence="10">
    <location>
        <begin position="1"/>
        <end position="9"/>
    </location>
</feature>
<evidence type="ECO:0000256" key="5">
    <source>
        <dbReference type="ARBA" id="ARBA00022692"/>
    </source>
</evidence>
<evidence type="ECO:0000256" key="3">
    <source>
        <dbReference type="ARBA" id="ARBA00009620"/>
    </source>
</evidence>
<keyword evidence="12" id="KW-1185">Reference proteome</keyword>
<reference evidence="11" key="1">
    <citation type="submission" date="2022-06" db="EMBL/GenBank/DDBJ databases">
        <title>Sphingomicrobium sedimins sp. nov., a marine bacterium isolated from tidal flat.</title>
        <authorList>
            <person name="Kim C.-H."/>
            <person name="Yoo Y."/>
            <person name="Kim J.-J."/>
        </authorList>
    </citation>
    <scope>NUCLEOTIDE SEQUENCE</scope>
    <source>
        <strain evidence="11">GRR-S6-50</strain>
    </source>
</reference>
<evidence type="ECO:0000256" key="8">
    <source>
        <dbReference type="ARBA" id="ARBA00023008"/>
    </source>
</evidence>
<evidence type="ECO:0000313" key="12">
    <source>
        <dbReference type="Proteomes" id="UP001155128"/>
    </source>
</evidence>
<proteinExistence type="inferred from homology"/>
<sequence>MSDSTALDRNNGKVALRAALFALGMLALAFASVPLYRIFCQVTGFGGTTQVANEAPGAVAGEIGVRFDANISRDLPWNFEPAATVRIAPGARTTVNYTAESYTSLPTKGTATFNVTPVQAGQYFSKIECFCFTEQELAPGEKVEMPINFFVDPAILTDPETAHIDEITLSYTFFPVEN</sequence>
<dbReference type="PIRSF" id="PIRSF005413">
    <property type="entry name" value="COX11"/>
    <property type="match status" value="1"/>
</dbReference>
<comment type="caution">
    <text evidence="11">The sequence shown here is derived from an EMBL/GenBank/DDBJ whole genome shotgun (WGS) entry which is preliminary data.</text>
</comment>
<dbReference type="GO" id="GO:0005507">
    <property type="term" value="F:copper ion binding"/>
    <property type="evidence" value="ECO:0007669"/>
    <property type="project" value="InterPro"/>
</dbReference>
<dbReference type="FunFam" id="2.60.370.10:FF:000001">
    <property type="entry name" value="COX11 cytochrome c oxidase assembly homolog"/>
    <property type="match status" value="1"/>
</dbReference>
<dbReference type="PANTHER" id="PTHR21320">
    <property type="entry name" value="CYTOCHROME C OXIDASE ASSEMBLY PROTEIN COX11-RELATED"/>
    <property type="match status" value="1"/>
</dbReference>
<dbReference type="InterPro" id="IPR023471">
    <property type="entry name" value="CtaG/Cox11_dom_sf"/>
</dbReference>
<accession>A0A9X2EHT7</accession>
<evidence type="ECO:0000256" key="7">
    <source>
        <dbReference type="ARBA" id="ARBA00022989"/>
    </source>
</evidence>
<dbReference type="RefSeq" id="WP_252115072.1">
    <property type="nucleotide sequence ID" value="NZ_JAMSHT010000001.1"/>
</dbReference>
<keyword evidence="9 10" id="KW-0472">Membrane</keyword>
<evidence type="ECO:0000256" key="6">
    <source>
        <dbReference type="ARBA" id="ARBA00022968"/>
    </source>
</evidence>
<evidence type="ECO:0000313" key="11">
    <source>
        <dbReference type="EMBL" id="MCM8558283.1"/>
    </source>
</evidence>
<keyword evidence="8 10" id="KW-0186">Copper</keyword>
<comment type="function">
    <text evidence="1 10">Exerts its effect at some terminal stage of cytochrome c oxidase synthesis, probably by being involved in the insertion of the copper B into subunit I.</text>
</comment>
<name>A0A9X2EHT7_9SPHN</name>
<dbReference type="GO" id="GO:0008535">
    <property type="term" value="P:respiratory chain complex IV assembly"/>
    <property type="evidence" value="ECO:0007669"/>
    <property type="project" value="UniProtKB-UniRule"/>
</dbReference>
<keyword evidence="6 10" id="KW-0735">Signal-anchor</keyword>
<dbReference type="InterPro" id="IPR007533">
    <property type="entry name" value="Cyt_c_oxidase_assmbl_CtaG"/>
</dbReference>
<evidence type="ECO:0000256" key="9">
    <source>
        <dbReference type="ARBA" id="ARBA00023136"/>
    </source>
</evidence>
<protein>
    <recommendedName>
        <fullName evidence="4 10">Cytochrome c oxidase assembly protein CtaG</fullName>
    </recommendedName>
</protein>
<evidence type="ECO:0000256" key="10">
    <source>
        <dbReference type="HAMAP-Rule" id="MF_00155"/>
    </source>
</evidence>
<dbReference type="PANTHER" id="PTHR21320:SF3">
    <property type="entry name" value="CYTOCHROME C OXIDASE ASSEMBLY PROTEIN COX11, MITOCHONDRIAL-RELATED"/>
    <property type="match status" value="1"/>
</dbReference>
<comment type="similarity">
    <text evidence="3 10">Belongs to the COX11/CtaG family.</text>
</comment>
<gene>
    <name evidence="10" type="primary">ctaG</name>
    <name evidence="11" type="ORF">NDO55_10690</name>
</gene>
<feature type="topological domain" description="Periplasmic" evidence="10">
    <location>
        <begin position="33"/>
        <end position="178"/>
    </location>
</feature>
<dbReference type="Pfam" id="PF04442">
    <property type="entry name" value="CtaG_Cox11"/>
    <property type="match status" value="1"/>
</dbReference>
<comment type="subcellular location">
    <subcellularLocation>
        <location evidence="2 10">Cell inner membrane</location>
        <topology evidence="2 10">Single-pass type II membrane protein</topology>
        <orientation evidence="2 10">Periplasmic side</orientation>
    </subcellularLocation>
</comment>
<evidence type="ECO:0000256" key="2">
    <source>
        <dbReference type="ARBA" id="ARBA00004382"/>
    </source>
</evidence>
<dbReference type="EMBL" id="JAMSHT010000001">
    <property type="protein sequence ID" value="MCM8558283.1"/>
    <property type="molecule type" value="Genomic_DNA"/>
</dbReference>
<keyword evidence="5 10" id="KW-0812">Transmembrane</keyword>
<organism evidence="11 12">
    <name type="scientific">Sphingomicrobium sediminis</name>
    <dbReference type="NCBI Taxonomy" id="2950949"/>
    <lineage>
        <taxon>Bacteria</taxon>
        <taxon>Pseudomonadati</taxon>
        <taxon>Pseudomonadota</taxon>
        <taxon>Alphaproteobacteria</taxon>
        <taxon>Sphingomonadales</taxon>
        <taxon>Sphingomonadaceae</taxon>
        <taxon>Sphingomicrobium</taxon>
    </lineage>
</organism>
<dbReference type="Gene3D" id="2.60.370.10">
    <property type="entry name" value="Ctag/Cox11"/>
    <property type="match status" value="1"/>
</dbReference>